<proteinExistence type="inferred from homology"/>
<dbReference type="SUPFAM" id="SSF47648">
    <property type="entry name" value="Nucleoside phosphorylase/phosphoribosyltransferase N-terminal domain"/>
    <property type="match status" value="1"/>
</dbReference>
<feature type="binding site" evidence="4">
    <location>
        <position position="166"/>
    </location>
    <ligand>
        <name>anthranilate</name>
        <dbReference type="ChEBI" id="CHEBI:16567"/>
        <label>2</label>
    </ligand>
</feature>
<name>A0A0U3DX44_9CREN</name>
<feature type="binding site" evidence="4">
    <location>
        <position position="226"/>
    </location>
    <ligand>
        <name>Mg(2+)</name>
        <dbReference type="ChEBI" id="CHEBI:18420"/>
        <label>1</label>
    </ligand>
</feature>
<dbReference type="GO" id="GO:0000162">
    <property type="term" value="P:L-tryptophan biosynthetic process"/>
    <property type="evidence" value="ECO:0007669"/>
    <property type="project" value="UniProtKB-UniRule"/>
</dbReference>
<dbReference type="InterPro" id="IPR035902">
    <property type="entry name" value="Nuc_phospho_transferase"/>
</dbReference>
<dbReference type="InterPro" id="IPR000312">
    <property type="entry name" value="Glycosyl_Trfase_fam3"/>
</dbReference>
<evidence type="ECO:0000259" key="6">
    <source>
        <dbReference type="Pfam" id="PF02885"/>
    </source>
</evidence>
<organism evidence="7 8">
    <name type="scientific">Ignicoccus islandicus DSM 13165</name>
    <dbReference type="NCBI Taxonomy" id="940295"/>
    <lineage>
        <taxon>Archaea</taxon>
        <taxon>Thermoproteota</taxon>
        <taxon>Thermoprotei</taxon>
        <taxon>Desulfurococcales</taxon>
        <taxon>Desulfurococcaceae</taxon>
        <taxon>Ignicoccus</taxon>
    </lineage>
</organism>
<dbReference type="UniPathway" id="UPA00035">
    <property type="reaction ID" value="UER00041"/>
</dbReference>
<dbReference type="KEGG" id="iis:EYM_07820"/>
<sequence length="339" mass="36585">MEFKEVLETLLKGNNLPLEEAYEIAMKITKNEIDDILKSAILVALRCKGEKYTEIAGFAKALRDLAVKVGPFPEALDTAGTGGDNASLYNVSTATALLLAAMGYKVVKHGNRSISGTSGSADLLESLGYKINLTPEEVKIALNSSNFAFIFAPLYHPAMKNVMPVRKKLGIRTIFNLIGPLSNPASPGYQVVGVAEEWMLQPISEALTQFNVERAAVIHGFPGIDEVSPIASTEVVLVNKGDITKTVIDVKDFGIRPLESLDPLRVKSVEESKEKVLRALSGNEPEFTFLLVNASLALHVVSGIDIKDAASSIKEFVDSVDVIEKVRRIVEASGGTPTF</sequence>
<feature type="domain" description="Glycosyl transferase family 3 N-terminal" evidence="6">
    <location>
        <begin position="4"/>
        <end position="66"/>
    </location>
</feature>
<evidence type="ECO:0000256" key="2">
    <source>
        <dbReference type="ARBA" id="ARBA00022676"/>
    </source>
</evidence>
<keyword evidence="2 4" id="KW-0328">Glycosyltransferase</keyword>
<evidence type="ECO:0000313" key="7">
    <source>
        <dbReference type="EMBL" id="ALU12074.1"/>
    </source>
</evidence>
<dbReference type="SUPFAM" id="SSF52418">
    <property type="entry name" value="Nucleoside phosphorylase/phosphoribosyltransferase catalytic domain"/>
    <property type="match status" value="1"/>
</dbReference>
<comment type="function">
    <text evidence="4">Catalyzes the transfer of the phosphoribosyl group of 5-phosphorylribose-1-pyrophosphate (PRPP) to anthranilate to yield N-(5'-phosphoribosyl)-anthranilate (PRA).</text>
</comment>
<dbReference type="GO" id="GO:0005829">
    <property type="term" value="C:cytosol"/>
    <property type="evidence" value="ECO:0007669"/>
    <property type="project" value="TreeGrafter"/>
</dbReference>
<reference evidence="7 8" key="1">
    <citation type="submission" date="2013-11" db="EMBL/GenBank/DDBJ databases">
        <title>Comparative genomics of Ignicoccus.</title>
        <authorList>
            <person name="Podar M."/>
        </authorList>
    </citation>
    <scope>NUCLEOTIDE SEQUENCE [LARGE SCALE GENOMIC DNA]</scope>
    <source>
        <strain evidence="7 8">DSM 13165</strain>
    </source>
</reference>
<comment type="catalytic activity">
    <reaction evidence="4">
        <text>N-(5-phospho-beta-D-ribosyl)anthranilate + diphosphate = 5-phospho-alpha-D-ribose 1-diphosphate + anthranilate</text>
        <dbReference type="Rhea" id="RHEA:11768"/>
        <dbReference type="ChEBI" id="CHEBI:16567"/>
        <dbReference type="ChEBI" id="CHEBI:18277"/>
        <dbReference type="ChEBI" id="CHEBI:33019"/>
        <dbReference type="ChEBI" id="CHEBI:58017"/>
        <dbReference type="EC" id="2.4.2.18"/>
    </reaction>
</comment>
<dbReference type="Proteomes" id="UP000060778">
    <property type="component" value="Chromosome"/>
</dbReference>
<feature type="binding site" evidence="4">
    <location>
        <begin position="90"/>
        <end position="93"/>
    </location>
    <ligand>
        <name>5-phospho-alpha-D-ribose 1-diphosphate</name>
        <dbReference type="ChEBI" id="CHEBI:58017"/>
    </ligand>
</feature>
<protein>
    <recommendedName>
        <fullName evidence="4">Anthranilate phosphoribosyltransferase</fullName>
        <ecNumber evidence="4">2.4.2.18</ecNumber>
    </recommendedName>
</protein>
<dbReference type="PANTHER" id="PTHR43285:SF2">
    <property type="entry name" value="ANTHRANILATE PHOSPHORIBOSYLTRANSFERASE"/>
    <property type="match status" value="1"/>
</dbReference>
<dbReference type="EMBL" id="CP006867">
    <property type="protein sequence ID" value="ALU12074.1"/>
    <property type="molecule type" value="Genomic_DNA"/>
</dbReference>
<keyword evidence="1 4" id="KW-0028">Amino-acid biosynthesis</keyword>
<keyword evidence="8" id="KW-1185">Reference proteome</keyword>
<dbReference type="InterPro" id="IPR005940">
    <property type="entry name" value="Anthranilate_Pribosyl_Tfrase"/>
</dbReference>
<feature type="binding site" evidence="4">
    <location>
        <position position="80"/>
    </location>
    <ligand>
        <name>anthranilate</name>
        <dbReference type="ChEBI" id="CHEBI:16567"/>
        <label>1</label>
    </ligand>
</feature>
<dbReference type="Gene3D" id="3.40.1030.10">
    <property type="entry name" value="Nucleoside phosphorylase/phosphoribosyltransferase catalytic domain"/>
    <property type="match status" value="1"/>
</dbReference>
<dbReference type="GO" id="GO:0000287">
    <property type="term" value="F:magnesium ion binding"/>
    <property type="evidence" value="ECO:0007669"/>
    <property type="project" value="UniProtKB-UniRule"/>
</dbReference>
<feature type="binding site" evidence="4">
    <location>
        <begin position="108"/>
        <end position="116"/>
    </location>
    <ligand>
        <name>5-phospho-alpha-D-ribose 1-diphosphate</name>
        <dbReference type="ChEBI" id="CHEBI:58017"/>
    </ligand>
</feature>
<dbReference type="GO" id="GO:0004048">
    <property type="term" value="F:anthranilate phosphoribosyltransferase activity"/>
    <property type="evidence" value="ECO:0007669"/>
    <property type="project" value="UniProtKB-UniRule"/>
</dbReference>
<dbReference type="RefSeq" id="WP_075050516.1">
    <property type="nucleotide sequence ID" value="NZ_CP006867.1"/>
</dbReference>
<dbReference type="NCBIfam" id="TIGR01245">
    <property type="entry name" value="trpD"/>
    <property type="match status" value="1"/>
</dbReference>
<feature type="binding site" evidence="4">
    <location>
        <position position="226"/>
    </location>
    <ligand>
        <name>Mg(2+)</name>
        <dbReference type="ChEBI" id="CHEBI:18420"/>
        <label>2</label>
    </ligand>
</feature>
<dbReference type="InterPro" id="IPR036320">
    <property type="entry name" value="Glycosyl_Trfase_fam3_N_dom_sf"/>
</dbReference>
<feature type="binding site" evidence="4">
    <location>
        <position position="111"/>
    </location>
    <ligand>
        <name>anthranilate</name>
        <dbReference type="ChEBI" id="CHEBI:16567"/>
        <label>1</label>
    </ligand>
</feature>
<dbReference type="AlphaFoldDB" id="A0A0U3DX44"/>
<comment type="subunit">
    <text evidence="4">Homodimer.</text>
</comment>
<feature type="binding site" evidence="4">
    <location>
        <position position="92"/>
    </location>
    <ligand>
        <name>Mg(2+)</name>
        <dbReference type="ChEBI" id="CHEBI:18420"/>
        <label>1</label>
    </ligand>
</feature>
<comment type="cofactor">
    <cofactor evidence="4">
        <name>Mg(2+)</name>
        <dbReference type="ChEBI" id="CHEBI:18420"/>
    </cofactor>
    <text evidence="4">Binds 2 magnesium ions per monomer.</text>
</comment>
<comment type="pathway">
    <text evidence="4">Amino-acid biosynthesis; L-tryptophan biosynthesis; L-tryptophan from chorismate: step 2/5.</text>
</comment>
<keyword evidence="4" id="KW-0460">Magnesium</keyword>
<accession>A0A0U3DX44</accession>
<evidence type="ECO:0000256" key="1">
    <source>
        <dbReference type="ARBA" id="ARBA00022605"/>
    </source>
</evidence>
<keyword evidence="4" id="KW-0057">Aromatic amino acid biosynthesis</keyword>
<dbReference type="PANTHER" id="PTHR43285">
    <property type="entry name" value="ANTHRANILATE PHOSPHORIBOSYLTRANSFERASE"/>
    <property type="match status" value="1"/>
</dbReference>
<keyword evidence="4" id="KW-0822">Tryptophan biosynthesis</keyword>
<gene>
    <name evidence="4" type="primary">trpD</name>
    <name evidence="7" type="ORF">EYM_07820</name>
</gene>
<dbReference type="Pfam" id="PF02885">
    <property type="entry name" value="Glycos_trans_3N"/>
    <property type="match status" value="1"/>
</dbReference>
<dbReference type="PATRIC" id="fig|940295.4.peg.1523"/>
<evidence type="ECO:0000259" key="5">
    <source>
        <dbReference type="Pfam" id="PF00591"/>
    </source>
</evidence>
<feature type="binding site" evidence="4">
    <location>
        <position position="80"/>
    </location>
    <ligand>
        <name>5-phospho-alpha-D-ribose 1-diphosphate</name>
        <dbReference type="ChEBI" id="CHEBI:58017"/>
    </ligand>
</feature>
<keyword evidence="4" id="KW-0479">Metal-binding</keyword>
<evidence type="ECO:0000313" key="8">
    <source>
        <dbReference type="Proteomes" id="UP000060778"/>
    </source>
</evidence>
<dbReference type="GeneID" id="30680936"/>
<feature type="binding site" evidence="4">
    <location>
        <position position="225"/>
    </location>
    <ligand>
        <name>Mg(2+)</name>
        <dbReference type="ChEBI" id="CHEBI:18420"/>
        <label>2</label>
    </ligand>
</feature>
<dbReference type="InterPro" id="IPR017459">
    <property type="entry name" value="Glycosyl_Trfase_fam3_N_dom"/>
</dbReference>
<keyword evidence="3 4" id="KW-0808">Transferase</keyword>
<feature type="binding site" evidence="4">
    <location>
        <begin position="83"/>
        <end position="84"/>
    </location>
    <ligand>
        <name>5-phospho-alpha-D-ribose 1-diphosphate</name>
        <dbReference type="ChEBI" id="CHEBI:58017"/>
    </ligand>
</feature>
<dbReference type="Gene3D" id="1.20.970.10">
    <property type="entry name" value="Transferase, Pyrimidine Nucleoside Phosphorylase, Chain C"/>
    <property type="match status" value="1"/>
</dbReference>
<comment type="caution">
    <text evidence="4">Lacks conserved residue(s) required for the propagation of feature annotation.</text>
</comment>
<dbReference type="STRING" id="940295.EYM_07820"/>
<comment type="similarity">
    <text evidence="4">Belongs to the anthranilate phosphoribosyltransferase family.</text>
</comment>
<feature type="domain" description="Glycosyl transferase family 3" evidence="5">
    <location>
        <begin position="74"/>
        <end position="318"/>
    </location>
</feature>
<evidence type="ECO:0000256" key="4">
    <source>
        <dbReference type="HAMAP-Rule" id="MF_00211"/>
    </source>
</evidence>
<feature type="binding site" evidence="4">
    <location>
        <position position="120"/>
    </location>
    <ligand>
        <name>5-phospho-alpha-D-ribose 1-diphosphate</name>
        <dbReference type="ChEBI" id="CHEBI:58017"/>
    </ligand>
</feature>
<evidence type="ECO:0000256" key="3">
    <source>
        <dbReference type="ARBA" id="ARBA00022679"/>
    </source>
</evidence>
<dbReference type="Pfam" id="PF00591">
    <property type="entry name" value="Glycos_transf_3"/>
    <property type="match status" value="1"/>
</dbReference>
<dbReference type="HAMAP" id="MF_00211">
    <property type="entry name" value="TrpD"/>
    <property type="match status" value="1"/>
</dbReference>
<dbReference type="EC" id="2.4.2.18" evidence="4"/>
<dbReference type="OrthoDB" id="8214at2157"/>